<protein>
    <submittedName>
        <fullName evidence="1">Uncharacterized protein</fullName>
    </submittedName>
</protein>
<evidence type="ECO:0000313" key="1">
    <source>
        <dbReference type="EMBL" id="OGK23526.1"/>
    </source>
</evidence>
<name>A0A1F7GY85_9BACT</name>
<gene>
    <name evidence="1" type="ORF">A3C24_01890</name>
</gene>
<dbReference type="EMBL" id="MFZM01000020">
    <property type="protein sequence ID" value="OGK23526.1"/>
    <property type="molecule type" value="Genomic_DNA"/>
</dbReference>
<dbReference type="AlphaFoldDB" id="A0A1F7GY85"/>
<evidence type="ECO:0000313" key="2">
    <source>
        <dbReference type="Proteomes" id="UP000177159"/>
    </source>
</evidence>
<accession>A0A1F7GY85</accession>
<organism evidence="1 2">
    <name type="scientific">Candidatus Roizmanbacteria bacterium RIFCSPHIGHO2_02_FULL_37_24</name>
    <dbReference type="NCBI Taxonomy" id="1802037"/>
    <lineage>
        <taxon>Bacteria</taxon>
        <taxon>Candidatus Roizmaniibacteriota</taxon>
    </lineage>
</organism>
<proteinExistence type="predicted"/>
<comment type="caution">
    <text evidence="1">The sequence shown here is derived from an EMBL/GenBank/DDBJ whole genome shotgun (WGS) entry which is preliminary data.</text>
</comment>
<dbReference type="Proteomes" id="UP000177159">
    <property type="component" value="Unassembled WGS sequence"/>
</dbReference>
<sequence length="110" mass="12335">MKNVIHSIDNQACPKCNATLGPVETTPIGRQIQRCSNGSWDRTTRQVNGCTYARWSYPQPEKLDEECPKCGEPLVLVSTRKGSKLKRCSTAGWDRATKTVTGCDYVEWVK</sequence>
<reference evidence="1 2" key="1">
    <citation type="journal article" date="2016" name="Nat. Commun.">
        <title>Thousands of microbial genomes shed light on interconnected biogeochemical processes in an aquifer system.</title>
        <authorList>
            <person name="Anantharaman K."/>
            <person name="Brown C.T."/>
            <person name="Hug L.A."/>
            <person name="Sharon I."/>
            <person name="Castelle C.J."/>
            <person name="Probst A.J."/>
            <person name="Thomas B.C."/>
            <person name="Singh A."/>
            <person name="Wilkins M.J."/>
            <person name="Karaoz U."/>
            <person name="Brodie E.L."/>
            <person name="Williams K.H."/>
            <person name="Hubbard S.S."/>
            <person name="Banfield J.F."/>
        </authorList>
    </citation>
    <scope>NUCLEOTIDE SEQUENCE [LARGE SCALE GENOMIC DNA]</scope>
</reference>